<accession>A0A2I0JLB2</accession>
<feature type="region of interest" description="Disordered" evidence="1">
    <location>
        <begin position="1"/>
        <end position="26"/>
    </location>
</feature>
<comment type="caution">
    <text evidence="2">The sequence shown here is derived from an EMBL/GenBank/DDBJ whole genome shotgun (WGS) entry which is preliminary data.</text>
</comment>
<evidence type="ECO:0000256" key="1">
    <source>
        <dbReference type="SAM" id="MobiDB-lite"/>
    </source>
</evidence>
<dbReference type="EMBL" id="PGOL01001537">
    <property type="protein sequence ID" value="PKI57062.1"/>
    <property type="molecule type" value="Genomic_DNA"/>
</dbReference>
<name>A0A2I0JLB2_PUNGR</name>
<keyword evidence="3" id="KW-1185">Reference proteome</keyword>
<organism evidence="2 3">
    <name type="scientific">Punica granatum</name>
    <name type="common">Pomegranate</name>
    <dbReference type="NCBI Taxonomy" id="22663"/>
    <lineage>
        <taxon>Eukaryota</taxon>
        <taxon>Viridiplantae</taxon>
        <taxon>Streptophyta</taxon>
        <taxon>Embryophyta</taxon>
        <taxon>Tracheophyta</taxon>
        <taxon>Spermatophyta</taxon>
        <taxon>Magnoliopsida</taxon>
        <taxon>eudicotyledons</taxon>
        <taxon>Gunneridae</taxon>
        <taxon>Pentapetalae</taxon>
        <taxon>rosids</taxon>
        <taxon>malvids</taxon>
        <taxon>Myrtales</taxon>
        <taxon>Lythraceae</taxon>
        <taxon>Punica</taxon>
    </lineage>
</organism>
<sequence length="75" mass="7980">MGEGAADRQPRPHHRGHIHPQRTPATMKVGSGSLIGGPYPQIDWAASSVGVYDLGGGVEVADRQLRPLPPPPFSF</sequence>
<dbReference type="Proteomes" id="UP000233551">
    <property type="component" value="Unassembled WGS sequence"/>
</dbReference>
<evidence type="ECO:0000313" key="2">
    <source>
        <dbReference type="EMBL" id="PKI57062.1"/>
    </source>
</evidence>
<evidence type="ECO:0000313" key="3">
    <source>
        <dbReference type="Proteomes" id="UP000233551"/>
    </source>
</evidence>
<proteinExistence type="predicted"/>
<reference evidence="2 3" key="1">
    <citation type="submission" date="2017-11" db="EMBL/GenBank/DDBJ databases">
        <title>De-novo sequencing of pomegranate (Punica granatum L.) genome.</title>
        <authorList>
            <person name="Akparov Z."/>
            <person name="Amiraslanov A."/>
            <person name="Hajiyeva S."/>
            <person name="Abbasov M."/>
            <person name="Kaur K."/>
            <person name="Hamwieh A."/>
            <person name="Solovyev V."/>
            <person name="Salamov A."/>
            <person name="Braich B."/>
            <person name="Kosarev P."/>
            <person name="Mahmoud A."/>
            <person name="Hajiyev E."/>
            <person name="Babayeva S."/>
            <person name="Izzatullayeva V."/>
            <person name="Mammadov A."/>
            <person name="Mammadov A."/>
            <person name="Sharifova S."/>
            <person name="Ojaghi J."/>
            <person name="Eynullazada K."/>
            <person name="Bayramov B."/>
            <person name="Abdulazimova A."/>
            <person name="Shahmuradov I."/>
        </authorList>
    </citation>
    <scope>NUCLEOTIDE SEQUENCE [LARGE SCALE GENOMIC DNA]</scope>
    <source>
        <strain evidence="3">cv. AG2017</strain>
        <tissue evidence="2">Leaf</tissue>
    </source>
</reference>
<dbReference type="AlphaFoldDB" id="A0A2I0JLB2"/>
<feature type="compositionally biased region" description="Basic and acidic residues" evidence="1">
    <location>
        <begin position="1"/>
        <end position="10"/>
    </location>
</feature>
<protein>
    <submittedName>
        <fullName evidence="2">Uncharacterized protein</fullName>
    </submittedName>
</protein>
<feature type="compositionally biased region" description="Basic residues" evidence="1">
    <location>
        <begin position="11"/>
        <end position="20"/>
    </location>
</feature>
<gene>
    <name evidence="2" type="ORF">CRG98_022566</name>
</gene>